<dbReference type="SMART" id="SM00831">
    <property type="entry name" value="Cation_ATPase_N"/>
    <property type="match status" value="1"/>
</dbReference>
<dbReference type="Gene3D" id="2.70.150.10">
    <property type="entry name" value="Calcium-transporting ATPase, cytoplasmic transduction domain A"/>
    <property type="match status" value="1"/>
</dbReference>
<evidence type="ECO:0000256" key="11">
    <source>
        <dbReference type="ARBA" id="ARBA00022837"/>
    </source>
</evidence>
<evidence type="ECO:0000256" key="3">
    <source>
        <dbReference type="ARBA" id="ARBA00012790"/>
    </source>
</evidence>
<evidence type="ECO:0000256" key="7">
    <source>
        <dbReference type="ARBA" id="ARBA00022568"/>
    </source>
</evidence>
<dbReference type="GO" id="GO:0005388">
    <property type="term" value="F:P-type calcium transporter activity"/>
    <property type="evidence" value="ECO:0007669"/>
    <property type="project" value="UniProtKB-EC"/>
</dbReference>
<feature type="domain" description="Cation-transporting P-type ATPase N-terminal" evidence="20">
    <location>
        <begin position="2"/>
        <end position="76"/>
    </location>
</feature>
<dbReference type="InterPro" id="IPR050510">
    <property type="entry name" value="Cation_transp_ATPase_P-type"/>
</dbReference>
<evidence type="ECO:0000256" key="4">
    <source>
        <dbReference type="ARBA" id="ARBA00022448"/>
    </source>
</evidence>
<dbReference type="Pfam" id="PF00690">
    <property type="entry name" value="Cation_ATPase_N"/>
    <property type="match status" value="1"/>
</dbReference>
<keyword evidence="4" id="KW-0813">Transport</keyword>
<dbReference type="Pfam" id="PF00122">
    <property type="entry name" value="E1-E2_ATPase"/>
    <property type="match status" value="1"/>
</dbReference>
<dbReference type="EC" id="7.2.2.10" evidence="3"/>
<dbReference type="PROSITE" id="PS00154">
    <property type="entry name" value="ATPASE_E1_E2"/>
    <property type="match status" value="1"/>
</dbReference>
<protein>
    <recommendedName>
        <fullName evidence="3">P-type Ca(2+) transporter</fullName>
        <ecNumber evidence="3">7.2.2.10</ecNumber>
    </recommendedName>
</protein>
<feature type="transmembrane region" description="Helical" evidence="19">
    <location>
        <begin position="769"/>
        <end position="789"/>
    </location>
</feature>
<comment type="similarity">
    <text evidence="2">Belongs to the cation transport ATPase (P-type) (TC 3.A.3) family. Type IIA subfamily.</text>
</comment>
<evidence type="ECO:0000256" key="6">
    <source>
        <dbReference type="ARBA" id="ARBA00022553"/>
    </source>
</evidence>
<dbReference type="PRINTS" id="PR00120">
    <property type="entry name" value="HATPASE"/>
</dbReference>
<organism evidence="21 22">
    <name type="scientific">Saccharococcus thermophilus</name>
    <dbReference type="NCBI Taxonomy" id="29396"/>
    <lineage>
        <taxon>Bacteria</taxon>
        <taxon>Bacillati</taxon>
        <taxon>Bacillota</taxon>
        <taxon>Bacilli</taxon>
        <taxon>Bacillales</taxon>
        <taxon>Anoxybacillaceae</taxon>
        <taxon>Saccharococcus</taxon>
    </lineage>
</organism>
<keyword evidence="7" id="KW-0109">Calcium transport</keyword>
<dbReference type="InterPro" id="IPR036412">
    <property type="entry name" value="HAD-like_sf"/>
</dbReference>
<dbReference type="SFLD" id="SFLDS00003">
    <property type="entry name" value="Haloacid_Dehalogenase"/>
    <property type="match status" value="1"/>
</dbReference>
<dbReference type="AlphaFoldDB" id="A0A846MCI1"/>
<evidence type="ECO:0000256" key="17">
    <source>
        <dbReference type="ARBA" id="ARBA00023136"/>
    </source>
</evidence>
<dbReference type="RefSeq" id="WP_166908248.1">
    <property type="nucleotide sequence ID" value="NZ_JAASRS010000001.1"/>
</dbReference>
<dbReference type="InterPro" id="IPR001757">
    <property type="entry name" value="P_typ_ATPase"/>
</dbReference>
<dbReference type="InterPro" id="IPR044492">
    <property type="entry name" value="P_typ_ATPase_HD_dom"/>
</dbReference>
<dbReference type="Pfam" id="PF00689">
    <property type="entry name" value="Cation_ATPase_C"/>
    <property type="match status" value="1"/>
</dbReference>
<dbReference type="InterPro" id="IPR006068">
    <property type="entry name" value="ATPase_P-typ_cation-transptr_C"/>
</dbReference>
<keyword evidence="22" id="KW-1185">Reference proteome</keyword>
<dbReference type="Gene3D" id="1.20.1110.10">
    <property type="entry name" value="Calcium-transporting ATPase, transmembrane domain"/>
    <property type="match status" value="1"/>
</dbReference>
<dbReference type="InterPro" id="IPR059000">
    <property type="entry name" value="ATPase_P-type_domA"/>
</dbReference>
<keyword evidence="14" id="KW-1278">Translocase</keyword>
<dbReference type="SUPFAM" id="SSF81653">
    <property type="entry name" value="Calcium ATPase, transduction domain A"/>
    <property type="match status" value="1"/>
</dbReference>
<dbReference type="InterPro" id="IPR018303">
    <property type="entry name" value="ATPase_P-typ_P_site"/>
</dbReference>
<evidence type="ECO:0000256" key="16">
    <source>
        <dbReference type="ARBA" id="ARBA00023065"/>
    </source>
</evidence>
<evidence type="ECO:0000256" key="18">
    <source>
        <dbReference type="ARBA" id="ARBA00048694"/>
    </source>
</evidence>
<feature type="transmembrane region" description="Helical" evidence="19">
    <location>
        <begin position="48"/>
        <end position="71"/>
    </location>
</feature>
<accession>A0A846MCI1</accession>
<dbReference type="SUPFAM" id="SSF81660">
    <property type="entry name" value="Metal cation-transporting ATPase, ATP-binding domain N"/>
    <property type="match status" value="1"/>
</dbReference>
<sequence length="890" mass="97261">MQWHTLATNEVAKETNTNLTTGLTAEEAKKRLKRFGYNELKEAKKQSALLLFLNQFKDFMVLVLLAATVISGLLGEYVDAVAIIVIVLMNGILGFFQERRAEKSLEALKQLSAPQATVLRDGEWVKIPSQELVVGDIIKFSSGDRIGADVRLIEAKGLEIEESALTGESVPTAKSAAPLLHDHAAIGDLHNMAFMGTLVTRGNGVGIVIATGMKTAMGQIANLLQEADTVMTPLQRRLEQLGKILIVVALLLTVLVVAIGVIQGHSLYEMFLAGVSLAVAAIPEGLPAIVTIALALGVQRMIKKNAIVRKLPAVETLGCASVICSDKTGTMTENMMTVTHVWANGKTWTISGAGLETSGQFYENGRAIDIKKEAVLQQLLMFGMLCNGSHLKEKGGRRYIDGDPTEGALLVAAMKAGLARERLHHTFTIEQEFPFDSERKMMTVIVRDQSGRRFIITKGAPDVLLHISTQLYWNGREQMMTTAWKKTIQDVIQTMASQALRTIAIAYRPLRAHERIASEKEAEKNLVFLGIQGMIDPPRPEVKRAVQQCKEAGIKTVMITGDHVLTAKAIAKQLGVLPPNGKVMDGPTLSRLSVDELEEVVDDIYVFARVSPEHKLKIVKALQRRGHIVAMTGDGVNDAPAIKAADIGVAMGRSGTDVAKEAASLVLLDDNFATIQAAIHEGRNIYENIRKFIRYLLASNVGEILVMLFAMLLALPLPLVPIQILWVNLVTDGLPAMALGLDRAEENVMKRPPRHPKEGVFARGLGWKIISRGLVIGAVTLAAFMTAYGRSGNDLVYAQTVAFATLVMAQLIHVFDCRCERSIFDRNPFENIYLVGAVMVSILLLLVVIYYPPLQGIFHTMPITLLDWLLIIGLAALPTFLFSGSFLTRK</sequence>
<reference evidence="21 22" key="1">
    <citation type="submission" date="2020-03" db="EMBL/GenBank/DDBJ databases">
        <title>Genomic Encyclopedia of Archaeal and Bacterial Type Strains, Phase II (KMG-II): from individual species to whole genera.</title>
        <authorList>
            <person name="Goeker M."/>
        </authorList>
    </citation>
    <scope>NUCLEOTIDE SEQUENCE [LARGE SCALE GENOMIC DNA]</scope>
    <source>
        <strain evidence="21 22">DSM 4749</strain>
    </source>
</reference>
<keyword evidence="10" id="KW-0547">Nucleotide-binding</keyword>
<keyword evidence="17 19" id="KW-0472">Membrane</keyword>
<proteinExistence type="inferred from homology"/>
<dbReference type="SUPFAM" id="SSF56784">
    <property type="entry name" value="HAD-like"/>
    <property type="match status" value="1"/>
</dbReference>
<feature type="transmembrane region" description="Helical" evidence="19">
    <location>
        <begin position="77"/>
        <end position="96"/>
    </location>
</feature>
<comment type="catalytic activity">
    <reaction evidence="18">
        <text>Ca(2+)(in) + ATP + H2O = Ca(2+)(out) + ADP + phosphate + H(+)</text>
        <dbReference type="Rhea" id="RHEA:18105"/>
        <dbReference type="ChEBI" id="CHEBI:15377"/>
        <dbReference type="ChEBI" id="CHEBI:15378"/>
        <dbReference type="ChEBI" id="CHEBI:29108"/>
        <dbReference type="ChEBI" id="CHEBI:30616"/>
        <dbReference type="ChEBI" id="CHEBI:43474"/>
        <dbReference type="ChEBI" id="CHEBI:456216"/>
        <dbReference type="EC" id="7.2.2.10"/>
    </reaction>
</comment>
<evidence type="ECO:0000256" key="9">
    <source>
        <dbReference type="ARBA" id="ARBA00022723"/>
    </source>
</evidence>
<name>A0A846MCI1_9BACL</name>
<dbReference type="GO" id="GO:0036376">
    <property type="term" value="P:sodium ion export across plasma membrane"/>
    <property type="evidence" value="ECO:0007669"/>
    <property type="project" value="TreeGrafter"/>
</dbReference>
<dbReference type="SFLD" id="SFLDF00027">
    <property type="entry name" value="p-type_atpase"/>
    <property type="match status" value="1"/>
</dbReference>
<evidence type="ECO:0000256" key="8">
    <source>
        <dbReference type="ARBA" id="ARBA00022692"/>
    </source>
</evidence>
<evidence type="ECO:0000256" key="14">
    <source>
        <dbReference type="ARBA" id="ARBA00022967"/>
    </source>
</evidence>
<evidence type="ECO:0000256" key="19">
    <source>
        <dbReference type="SAM" id="Phobius"/>
    </source>
</evidence>
<feature type="transmembrane region" description="Helical" evidence="19">
    <location>
        <begin position="270"/>
        <end position="296"/>
    </location>
</feature>
<comment type="caution">
    <text evidence="21">The sequence shown here is derived from an EMBL/GenBank/DDBJ whole genome shotgun (WGS) entry which is preliminary data.</text>
</comment>
<keyword evidence="5" id="KW-1003">Cell membrane</keyword>
<dbReference type="GO" id="GO:0046872">
    <property type="term" value="F:metal ion binding"/>
    <property type="evidence" value="ECO:0007669"/>
    <property type="project" value="UniProtKB-KW"/>
</dbReference>
<dbReference type="CDD" id="cd02089">
    <property type="entry name" value="P-type_ATPase_Ca_prok"/>
    <property type="match status" value="1"/>
</dbReference>
<dbReference type="GO" id="GO:0005886">
    <property type="term" value="C:plasma membrane"/>
    <property type="evidence" value="ECO:0007669"/>
    <property type="project" value="UniProtKB-SubCell"/>
</dbReference>
<dbReference type="Pfam" id="PF13246">
    <property type="entry name" value="Cation_ATPase"/>
    <property type="match status" value="1"/>
</dbReference>
<evidence type="ECO:0000256" key="10">
    <source>
        <dbReference type="ARBA" id="ARBA00022741"/>
    </source>
</evidence>
<evidence type="ECO:0000256" key="13">
    <source>
        <dbReference type="ARBA" id="ARBA00022842"/>
    </source>
</evidence>
<dbReference type="GO" id="GO:0016887">
    <property type="term" value="F:ATP hydrolysis activity"/>
    <property type="evidence" value="ECO:0007669"/>
    <property type="project" value="InterPro"/>
</dbReference>
<keyword evidence="16" id="KW-0406">Ion transport</keyword>
<dbReference type="InterPro" id="IPR023214">
    <property type="entry name" value="HAD_sf"/>
</dbReference>
<dbReference type="InterPro" id="IPR023298">
    <property type="entry name" value="ATPase_P-typ_TM_dom_sf"/>
</dbReference>
<dbReference type="Gene3D" id="3.40.1110.10">
    <property type="entry name" value="Calcium-transporting ATPase, cytoplasmic domain N"/>
    <property type="match status" value="1"/>
</dbReference>
<dbReference type="FunFam" id="2.70.150.10:FF:000016">
    <property type="entry name" value="Calcium-transporting P-type ATPase putative"/>
    <property type="match status" value="1"/>
</dbReference>
<dbReference type="GO" id="GO:1902600">
    <property type="term" value="P:proton transmembrane transport"/>
    <property type="evidence" value="ECO:0007669"/>
    <property type="project" value="TreeGrafter"/>
</dbReference>
<evidence type="ECO:0000256" key="5">
    <source>
        <dbReference type="ARBA" id="ARBA00022475"/>
    </source>
</evidence>
<dbReference type="Proteomes" id="UP000532769">
    <property type="component" value="Unassembled WGS sequence"/>
</dbReference>
<dbReference type="GO" id="GO:1990573">
    <property type="term" value="P:potassium ion import across plasma membrane"/>
    <property type="evidence" value="ECO:0007669"/>
    <property type="project" value="TreeGrafter"/>
</dbReference>
<evidence type="ECO:0000256" key="2">
    <source>
        <dbReference type="ARBA" id="ARBA00005675"/>
    </source>
</evidence>
<comment type="subcellular location">
    <subcellularLocation>
        <location evidence="1">Cell membrane</location>
        <topology evidence="1">Multi-pass membrane protein</topology>
    </subcellularLocation>
</comment>
<gene>
    <name evidence="21" type="ORF">BDD39_000697</name>
</gene>
<dbReference type="PANTHER" id="PTHR43294">
    <property type="entry name" value="SODIUM/POTASSIUM-TRANSPORTING ATPASE SUBUNIT ALPHA"/>
    <property type="match status" value="1"/>
</dbReference>
<keyword evidence="12" id="KW-0067">ATP-binding</keyword>
<keyword evidence="15 19" id="KW-1133">Transmembrane helix</keyword>
<keyword evidence="8 19" id="KW-0812">Transmembrane</keyword>
<dbReference type="GO" id="GO:0005391">
    <property type="term" value="F:P-type sodium:potassium-exchanging transporter activity"/>
    <property type="evidence" value="ECO:0007669"/>
    <property type="project" value="TreeGrafter"/>
</dbReference>
<evidence type="ECO:0000256" key="15">
    <source>
        <dbReference type="ARBA" id="ARBA00022989"/>
    </source>
</evidence>
<dbReference type="PANTHER" id="PTHR43294:SF21">
    <property type="entry name" value="CATION TRANSPORTING ATPASE"/>
    <property type="match status" value="1"/>
</dbReference>
<dbReference type="FunFam" id="3.40.50.1000:FF:000028">
    <property type="entry name" value="Calcium-transporting P-type ATPase, putative"/>
    <property type="match status" value="1"/>
</dbReference>
<dbReference type="EMBL" id="JAASRS010000001">
    <property type="protein sequence ID" value="NIK14187.1"/>
    <property type="molecule type" value="Genomic_DNA"/>
</dbReference>
<dbReference type="InterPro" id="IPR008250">
    <property type="entry name" value="ATPase_P-typ_transduc_dom_A_sf"/>
</dbReference>
<feature type="transmembrane region" description="Helical" evidence="19">
    <location>
        <begin position="832"/>
        <end position="853"/>
    </location>
</feature>
<dbReference type="GO" id="GO:0030007">
    <property type="term" value="P:intracellular potassium ion homeostasis"/>
    <property type="evidence" value="ECO:0007669"/>
    <property type="project" value="TreeGrafter"/>
</dbReference>
<feature type="transmembrane region" description="Helical" evidence="19">
    <location>
        <begin position="692"/>
        <end position="714"/>
    </location>
</feature>
<evidence type="ECO:0000259" key="20">
    <source>
        <dbReference type="SMART" id="SM00831"/>
    </source>
</evidence>
<keyword evidence="11" id="KW-0106">Calcium</keyword>
<dbReference type="GO" id="GO:0005524">
    <property type="term" value="F:ATP binding"/>
    <property type="evidence" value="ECO:0007669"/>
    <property type="project" value="UniProtKB-KW"/>
</dbReference>
<keyword evidence="9" id="KW-0479">Metal-binding</keyword>
<feature type="transmembrane region" description="Helical" evidence="19">
    <location>
        <begin position="244"/>
        <end position="264"/>
    </location>
</feature>
<feature type="transmembrane region" description="Helical" evidence="19">
    <location>
        <begin position="865"/>
        <end position="887"/>
    </location>
</feature>
<dbReference type="InterPro" id="IPR004014">
    <property type="entry name" value="ATPase_P-typ_cation-transptr_N"/>
</dbReference>
<evidence type="ECO:0000313" key="21">
    <source>
        <dbReference type="EMBL" id="NIK14187.1"/>
    </source>
</evidence>
<dbReference type="InterPro" id="IPR023299">
    <property type="entry name" value="ATPase_P-typ_cyto_dom_N"/>
</dbReference>
<dbReference type="SFLD" id="SFLDG00002">
    <property type="entry name" value="C1.7:_P-type_atpase_like"/>
    <property type="match status" value="1"/>
</dbReference>
<dbReference type="SUPFAM" id="SSF81665">
    <property type="entry name" value="Calcium ATPase, transmembrane domain M"/>
    <property type="match status" value="1"/>
</dbReference>
<dbReference type="PRINTS" id="PR00119">
    <property type="entry name" value="CATATPASE"/>
</dbReference>
<dbReference type="GO" id="GO:0006883">
    <property type="term" value="P:intracellular sodium ion homeostasis"/>
    <property type="evidence" value="ECO:0007669"/>
    <property type="project" value="TreeGrafter"/>
</dbReference>
<dbReference type="FunFam" id="1.20.1110.10:FF:000065">
    <property type="entry name" value="Sarcoplasmic/endoplasmic reticulum calcium ATPase 1"/>
    <property type="match status" value="1"/>
</dbReference>
<keyword evidence="13" id="KW-0460">Magnesium</keyword>
<evidence type="ECO:0000256" key="12">
    <source>
        <dbReference type="ARBA" id="ARBA00022840"/>
    </source>
</evidence>
<keyword evidence="6" id="KW-0597">Phosphoprotein</keyword>
<feature type="transmembrane region" description="Helical" evidence="19">
    <location>
        <begin position="720"/>
        <end position="741"/>
    </location>
</feature>
<dbReference type="Gene3D" id="3.40.50.1000">
    <property type="entry name" value="HAD superfamily/HAD-like"/>
    <property type="match status" value="1"/>
</dbReference>
<evidence type="ECO:0000256" key="1">
    <source>
        <dbReference type="ARBA" id="ARBA00004651"/>
    </source>
</evidence>
<dbReference type="NCBIfam" id="TIGR01494">
    <property type="entry name" value="ATPase_P-type"/>
    <property type="match status" value="3"/>
</dbReference>
<evidence type="ECO:0000313" key="22">
    <source>
        <dbReference type="Proteomes" id="UP000532769"/>
    </source>
</evidence>
<feature type="transmembrane region" description="Helical" evidence="19">
    <location>
        <begin position="795"/>
        <end position="812"/>
    </location>
</feature>